<feature type="active site" description="Charge relay system" evidence="6">
    <location>
        <position position="172"/>
    </location>
</feature>
<dbReference type="InterPro" id="IPR000209">
    <property type="entry name" value="Peptidase_S8/S53_dom"/>
</dbReference>
<dbReference type="SUPFAM" id="SSF69318">
    <property type="entry name" value="Integrin alpha N-terminal domain"/>
    <property type="match status" value="1"/>
</dbReference>
<dbReference type="PANTHER" id="PTHR43806:SF11">
    <property type="entry name" value="CEREVISIN-RELATED"/>
    <property type="match status" value="1"/>
</dbReference>
<dbReference type="InterPro" id="IPR013517">
    <property type="entry name" value="FG-GAP"/>
</dbReference>
<dbReference type="Proteomes" id="UP001500974">
    <property type="component" value="Unassembled WGS sequence"/>
</dbReference>
<comment type="caution">
    <text evidence="9">The sequence shown here is derived from an EMBL/GenBank/DDBJ whole genome shotgun (WGS) entry which is preliminary data.</text>
</comment>
<gene>
    <name evidence="9" type="ORF">GCM10009784_22220</name>
</gene>
<dbReference type="InterPro" id="IPR023828">
    <property type="entry name" value="Peptidase_S8_Ser-AS"/>
</dbReference>
<evidence type="ECO:0000256" key="4">
    <source>
        <dbReference type="ARBA" id="ARBA00022801"/>
    </source>
</evidence>
<dbReference type="InterPro" id="IPR034176">
    <property type="entry name" value="Peptidases_S8_13"/>
</dbReference>
<keyword evidence="5 6" id="KW-0720">Serine protease</keyword>
<protein>
    <recommendedName>
        <fullName evidence="8">Peptidase S8/S53 domain-containing protein</fullName>
    </recommendedName>
</protein>
<evidence type="ECO:0000256" key="3">
    <source>
        <dbReference type="ARBA" id="ARBA00022729"/>
    </source>
</evidence>
<name>A0ABP5MNV5_9MICC</name>
<comment type="similarity">
    <text evidence="1 6">Belongs to the peptidase S8 family.</text>
</comment>
<organism evidence="9 10">
    <name type="scientific">Arthrobacter parietis</name>
    <dbReference type="NCBI Taxonomy" id="271434"/>
    <lineage>
        <taxon>Bacteria</taxon>
        <taxon>Bacillati</taxon>
        <taxon>Actinomycetota</taxon>
        <taxon>Actinomycetes</taxon>
        <taxon>Micrococcales</taxon>
        <taxon>Micrococcaceae</taxon>
        <taxon>Arthrobacter</taxon>
    </lineage>
</organism>
<keyword evidence="10" id="KW-1185">Reference proteome</keyword>
<sequence>MGRPRLVSAAAATIVALLGSTLFAMPASAEAPKPKVDDTVRATPEQKPTDQFIVKFKETAGTASARGKAYGATAKGLGISVKELRAMSTGATVVKTDRELDAAAAEEFIADLEAEPAVEYVEPDTMMFALAPTPNDLYYGYQWDLTSEPYGLDIQPAWDTSTGSGVVVAVIDSGAVPHEDLDANMLPGYDMIVSSAIARDGNGRDANPRDEGTYGDGIDCEVGQSSWHGAHVAGTIAAVTGNGKGVAGVAPNAKVLPIRALGLCGGGYTSDIVDGITWASGGTVAGVPANMNPARVINLSLGGDGFCTNSYQTAIDAAVARGSVIVAAAGNESDDASLYSPASCNNVISVGATGRDGLGAPYSNFGDSVDLSAPGGKVISGGDGLILSTVNPGTQGPAAGSTYSFMQGTSMAAPHVAGVAALMLSANPSLTSAKVEELLKGTVGAFAGPQLNPYGSGIVHAPTAVAAAVQGSIPEPVLRVQPGRVSFNGSPIVGATVGVVASGWEPAPVEMSYEWFVGDNPMPVSTTSQYTLRVEDHRQKLSVVATGQREGYEPASVNNVVTSSVSGATLMPGPVAVAGSHIVGETLTANAGQWNPAPVQLRYEWLRNGMFIWDAVGPTYTLAGHDVGANISVRVTGSKAGYNPSSRTSEGIAVRGETFTAPAPTITGMPKVGNKLTAASAVWSPAPTATTYQWLRNGVPISGATASTYTLTSADRGFAISVRFTGSSLGFITKEVTSAPTIKVMASFAYGDYTGDGNADVIARRSNDLFIHVSNGDGTWQVPLLIGTGFQGATSLIKPGDFNNDGFGDYMARDASGALWLHSDIRGHTRKQIGSGWQNFAGLHAPGDFNGDGNVDVIARDKAGALFLYPGNGKGGWLAKVKIGSGWQNFTAIVTPGDFNGDGAADMMARDKAGALYLYPGNGKGGWKAKVKIGTGWQNFTAIHGAGDFNRDKKNDIMVRDKLGALYLYPGNGTGGWKTKSKIGSGWNGQSAIF</sequence>
<evidence type="ECO:0000256" key="6">
    <source>
        <dbReference type="PROSITE-ProRule" id="PRU01240"/>
    </source>
</evidence>
<accession>A0ABP5MNV5</accession>
<dbReference type="PRINTS" id="PR00723">
    <property type="entry name" value="SUBTILISIN"/>
</dbReference>
<evidence type="ECO:0000259" key="8">
    <source>
        <dbReference type="Pfam" id="PF00082"/>
    </source>
</evidence>
<evidence type="ECO:0000256" key="5">
    <source>
        <dbReference type="ARBA" id="ARBA00022825"/>
    </source>
</evidence>
<dbReference type="SUPFAM" id="SSF52743">
    <property type="entry name" value="Subtilisin-like"/>
    <property type="match status" value="1"/>
</dbReference>
<feature type="signal peptide" evidence="7">
    <location>
        <begin position="1"/>
        <end position="29"/>
    </location>
</feature>
<keyword evidence="4 6" id="KW-0378">Hydrolase</keyword>
<evidence type="ECO:0000256" key="7">
    <source>
        <dbReference type="SAM" id="SignalP"/>
    </source>
</evidence>
<evidence type="ECO:0000256" key="2">
    <source>
        <dbReference type="ARBA" id="ARBA00022670"/>
    </source>
</evidence>
<keyword evidence="2 6" id="KW-0645">Protease</keyword>
<feature type="active site" description="Charge relay system" evidence="6">
    <location>
        <position position="410"/>
    </location>
</feature>
<dbReference type="InterPro" id="IPR028994">
    <property type="entry name" value="Integrin_alpha_N"/>
</dbReference>
<dbReference type="Pfam" id="PF00082">
    <property type="entry name" value="Peptidase_S8"/>
    <property type="match status" value="1"/>
</dbReference>
<dbReference type="Gene3D" id="3.40.50.200">
    <property type="entry name" value="Peptidase S8/S53 domain"/>
    <property type="match status" value="1"/>
</dbReference>
<dbReference type="Pfam" id="PF13517">
    <property type="entry name" value="FG-GAP_3"/>
    <property type="match status" value="2"/>
</dbReference>
<proteinExistence type="inferred from homology"/>
<dbReference type="RefSeq" id="WP_277358387.1">
    <property type="nucleotide sequence ID" value="NZ_BAAAON010000002.1"/>
</dbReference>
<dbReference type="Gene3D" id="2.60.40.2700">
    <property type="match status" value="3"/>
</dbReference>
<feature type="chain" id="PRO_5046533902" description="Peptidase S8/S53 domain-containing protein" evidence="7">
    <location>
        <begin position="30"/>
        <end position="994"/>
    </location>
</feature>
<dbReference type="Gene3D" id="2.40.128.340">
    <property type="match status" value="1"/>
</dbReference>
<dbReference type="PANTHER" id="PTHR43806">
    <property type="entry name" value="PEPTIDASE S8"/>
    <property type="match status" value="1"/>
</dbReference>
<dbReference type="InterPro" id="IPR036852">
    <property type="entry name" value="Peptidase_S8/S53_dom_sf"/>
</dbReference>
<dbReference type="EMBL" id="BAAAON010000002">
    <property type="protein sequence ID" value="GAA2176302.1"/>
    <property type="molecule type" value="Genomic_DNA"/>
</dbReference>
<dbReference type="InterPro" id="IPR015500">
    <property type="entry name" value="Peptidase_S8_subtilisin-rel"/>
</dbReference>
<feature type="active site" description="Charge relay system" evidence="6">
    <location>
        <position position="228"/>
    </location>
</feature>
<dbReference type="PROSITE" id="PS00138">
    <property type="entry name" value="SUBTILASE_SER"/>
    <property type="match status" value="1"/>
</dbReference>
<evidence type="ECO:0000313" key="9">
    <source>
        <dbReference type="EMBL" id="GAA2176302.1"/>
    </source>
</evidence>
<reference evidence="10" key="1">
    <citation type="journal article" date="2019" name="Int. J. Syst. Evol. Microbiol.">
        <title>The Global Catalogue of Microorganisms (GCM) 10K type strain sequencing project: providing services to taxonomists for standard genome sequencing and annotation.</title>
        <authorList>
            <consortium name="The Broad Institute Genomics Platform"/>
            <consortium name="The Broad Institute Genome Sequencing Center for Infectious Disease"/>
            <person name="Wu L."/>
            <person name="Ma J."/>
        </authorList>
    </citation>
    <scope>NUCLEOTIDE SEQUENCE [LARGE SCALE GENOMIC DNA]</scope>
    <source>
        <strain evidence="10">JCM 14917</strain>
    </source>
</reference>
<feature type="domain" description="Peptidase S8/S53" evidence="8">
    <location>
        <begin position="163"/>
        <end position="454"/>
    </location>
</feature>
<dbReference type="PROSITE" id="PS51892">
    <property type="entry name" value="SUBTILASE"/>
    <property type="match status" value="1"/>
</dbReference>
<dbReference type="InterPro" id="IPR050131">
    <property type="entry name" value="Peptidase_S8_subtilisin-like"/>
</dbReference>
<evidence type="ECO:0000256" key="1">
    <source>
        <dbReference type="ARBA" id="ARBA00011073"/>
    </source>
</evidence>
<evidence type="ECO:0000313" key="10">
    <source>
        <dbReference type="Proteomes" id="UP001500974"/>
    </source>
</evidence>
<dbReference type="CDD" id="cd07496">
    <property type="entry name" value="Peptidases_S8_13"/>
    <property type="match status" value="1"/>
</dbReference>
<keyword evidence="3 7" id="KW-0732">Signal</keyword>